<comment type="caution">
    <text evidence="2">The sequence shown here is derived from an EMBL/GenBank/DDBJ whole genome shotgun (WGS) entry which is preliminary data.</text>
</comment>
<dbReference type="eggNOG" id="ENOG502SP1S">
    <property type="taxonomic scope" value="Eukaryota"/>
</dbReference>
<dbReference type="AlphaFoldDB" id="V5I128"/>
<name>V5I128_BYSSN</name>
<sequence>MDTATDYLEDDSIHYLEDDSIDYIEEASTDYIEYDSDDGLTDPDLLSEEDRKMYDNLWDSTLLGAAFWRDQKKNKRFYSRLWKGTLMGAEFWRERERTNPYDSTYHDPMAYSFYPVALQKHILAGGSMDRETLRAVIAGSTDNGPYDPDNEVNMALNEPLYQERRKSMSDLRPLKPGPLASGSKKHFWNFNRKAAEDYDVSEKRRPRFVKSFIRSALRFSGILNRKIEEIEEVQEGDCKFDFGFDPHPGSEENPLLYFRGGASWKYIERNLDVLCLDVFWPITKKTRRYHDMIKISELRPLCTFRHLRVLKITGMMQSYQSVIWQVVWLNPDLEELELEMALEPTIRRDFKGDWPSIGPGWKIGEQKKEGLQVYYGAGDGTIRSSIGTGEYLDKGLIESGGVLAAQVGPTKSRLSLVVVKLAGFIVDGDPFSLFCEPRRLRRIQFKHNCIDSGFYLDGWMKGTVEVIFPKKAVSNIAQTARVVNLAKELKVIELSKGKKISEAPYRPPGGFHKGCHHHHDGKKPAGTCSHQKNKENEHCCCGKKANDKGMETGHHGMTTGGEEPDNSTDKKGSEHKSTGQSSMATPAPRPKGAPRHGRNAILPRMMGKLGHKGKSSTEKE</sequence>
<accession>V5I128</accession>
<protein>
    <submittedName>
        <fullName evidence="2">Uncharacterized protein</fullName>
    </submittedName>
</protein>
<gene>
    <name evidence="2" type="ORF">PVAR5_4962</name>
</gene>
<feature type="region of interest" description="Disordered" evidence="1">
    <location>
        <begin position="551"/>
        <end position="620"/>
    </location>
</feature>
<feature type="region of interest" description="Disordered" evidence="1">
    <location>
        <begin position="511"/>
        <end position="534"/>
    </location>
</feature>
<evidence type="ECO:0000313" key="3">
    <source>
        <dbReference type="Proteomes" id="UP000018001"/>
    </source>
</evidence>
<reference evidence="3" key="1">
    <citation type="journal article" date="2014" name="Genome Announc.">
        <title>Draft genome sequence of the formaldehyde-resistant fungus Byssochlamys spectabilis No. 5 (anamorph Paecilomyces variotii No. 5) (NBRC109023).</title>
        <authorList>
            <person name="Oka T."/>
            <person name="Ekino K."/>
            <person name="Fukuda K."/>
            <person name="Nomura Y."/>
        </authorList>
    </citation>
    <scope>NUCLEOTIDE SEQUENCE [LARGE SCALE GENOMIC DNA]</scope>
    <source>
        <strain evidence="3">No. 5 / NBRC 109023</strain>
    </source>
</reference>
<dbReference type="HOGENOM" id="CLU_030353_1_0_1"/>
<keyword evidence="3" id="KW-1185">Reference proteome</keyword>
<evidence type="ECO:0000313" key="2">
    <source>
        <dbReference type="EMBL" id="GAD96310.1"/>
    </source>
</evidence>
<dbReference type="InParanoid" id="V5I128"/>
<feature type="compositionally biased region" description="Basic and acidic residues" evidence="1">
    <location>
        <begin position="567"/>
        <end position="577"/>
    </location>
</feature>
<organism evidence="2 3">
    <name type="scientific">Byssochlamys spectabilis (strain No. 5 / NBRC 109023)</name>
    <name type="common">Paecilomyces variotii</name>
    <dbReference type="NCBI Taxonomy" id="1356009"/>
    <lineage>
        <taxon>Eukaryota</taxon>
        <taxon>Fungi</taxon>
        <taxon>Dikarya</taxon>
        <taxon>Ascomycota</taxon>
        <taxon>Pezizomycotina</taxon>
        <taxon>Eurotiomycetes</taxon>
        <taxon>Eurotiomycetidae</taxon>
        <taxon>Eurotiales</taxon>
        <taxon>Thermoascaceae</taxon>
        <taxon>Paecilomyces</taxon>
    </lineage>
</organism>
<dbReference type="Proteomes" id="UP000018001">
    <property type="component" value="Unassembled WGS sequence"/>
</dbReference>
<proteinExistence type="predicted"/>
<dbReference type="EMBL" id="BAUL01000159">
    <property type="protein sequence ID" value="GAD96310.1"/>
    <property type="molecule type" value="Genomic_DNA"/>
</dbReference>
<dbReference type="OrthoDB" id="5368934at2759"/>
<evidence type="ECO:0000256" key="1">
    <source>
        <dbReference type="SAM" id="MobiDB-lite"/>
    </source>
</evidence>